<keyword evidence="2" id="KW-0812">Transmembrane</keyword>
<evidence type="ECO:0000256" key="2">
    <source>
        <dbReference type="SAM" id="Phobius"/>
    </source>
</evidence>
<gene>
    <name evidence="3" type="ORF">K444DRAFT_629480</name>
</gene>
<dbReference type="PANTHER" id="PTHR35041:SF3">
    <property type="entry name" value="FORMYLMETHIONINE DEFORMYLASE-LIKE PROTEIN"/>
    <property type="match status" value="1"/>
</dbReference>
<dbReference type="Proteomes" id="UP000235371">
    <property type="component" value="Unassembled WGS sequence"/>
</dbReference>
<evidence type="ECO:0000313" key="4">
    <source>
        <dbReference type="Proteomes" id="UP000235371"/>
    </source>
</evidence>
<keyword evidence="4" id="KW-1185">Reference proteome</keyword>
<feature type="transmembrane region" description="Helical" evidence="2">
    <location>
        <begin position="84"/>
        <end position="105"/>
    </location>
</feature>
<feature type="transmembrane region" description="Helical" evidence="2">
    <location>
        <begin position="146"/>
        <end position="171"/>
    </location>
</feature>
<dbReference type="OrthoDB" id="5340195at2759"/>
<dbReference type="STRING" id="1095630.A0A2J6TBZ5"/>
<protein>
    <submittedName>
        <fullName evidence="3">Uncharacterized protein</fullName>
    </submittedName>
</protein>
<dbReference type="EMBL" id="KZ613790">
    <property type="protein sequence ID" value="PMD60549.1"/>
    <property type="molecule type" value="Genomic_DNA"/>
</dbReference>
<accession>A0A2J6TBZ5</accession>
<feature type="transmembrane region" description="Helical" evidence="2">
    <location>
        <begin position="488"/>
        <end position="510"/>
    </location>
</feature>
<evidence type="ECO:0000313" key="3">
    <source>
        <dbReference type="EMBL" id="PMD60549.1"/>
    </source>
</evidence>
<proteinExistence type="predicted"/>
<dbReference type="AlphaFoldDB" id="A0A2J6TBZ5"/>
<keyword evidence="2" id="KW-1133">Transmembrane helix</keyword>
<dbReference type="GeneID" id="36591134"/>
<evidence type="ECO:0000256" key="1">
    <source>
        <dbReference type="SAM" id="MobiDB-lite"/>
    </source>
</evidence>
<feature type="region of interest" description="Disordered" evidence="1">
    <location>
        <begin position="1"/>
        <end position="31"/>
    </location>
</feature>
<dbReference type="PANTHER" id="PTHR35041">
    <property type="entry name" value="MEDIATOR OF RNA POLYMERASE II TRANSCRIPTION SUBUNIT 1"/>
    <property type="match status" value="1"/>
</dbReference>
<keyword evidence="2" id="KW-0472">Membrane</keyword>
<name>A0A2J6TBZ5_9HELO</name>
<reference evidence="3 4" key="1">
    <citation type="submission" date="2016-04" db="EMBL/GenBank/DDBJ databases">
        <title>A degradative enzymes factory behind the ericoid mycorrhizal symbiosis.</title>
        <authorList>
            <consortium name="DOE Joint Genome Institute"/>
            <person name="Martino E."/>
            <person name="Morin E."/>
            <person name="Grelet G."/>
            <person name="Kuo A."/>
            <person name="Kohler A."/>
            <person name="Daghino S."/>
            <person name="Barry K."/>
            <person name="Choi C."/>
            <person name="Cichocki N."/>
            <person name="Clum A."/>
            <person name="Copeland A."/>
            <person name="Hainaut M."/>
            <person name="Haridas S."/>
            <person name="Labutti K."/>
            <person name="Lindquist E."/>
            <person name="Lipzen A."/>
            <person name="Khouja H.-R."/>
            <person name="Murat C."/>
            <person name="Ohm R."/>
            <person name="Olson A."/>
            <person name="Spatafora J."/>
            <person name="Veneault-Fourrey C."/>
            <person name="Henrissat B."/>
            <person name="Grigoriev I."/>
            <person name="Martin F."/>
            <person name="Perotto S."/>
        </authorList>
    </citation>
    <scope>NUCLEOTIDE SEQUENCE [LARGE SCALE GENOMIC DNA]</scope>
    <source>
        <strain evidence="3 4">E</strain>
    </source>
</reference>
<feature type="transmembrane region" description="Helical" evidence="2">
    <location>
        <begin position="39"/>
        <end position="64"/>
    </location>
</feature>
<sequence>MEKSASEVAEVPDSDSSPVALEPPNAAHQSDRNSSRWRIGWLVPTQMVVLLTSGTLLAVGHHLYYNSLAGQPVGKTSQQWATRFGTAFTFLVKACLVSAVSTAYIQHIWVMFRQKSMSIGALDATFSATTDPFSFLSIEMLKRVKIGALLALLTWTIPLATIVPPSTLFVIPAVAPEVLNLPVKAPNFTAAETFVNFNFHHTPGQGSRQPVDTANYQKPIAQLSRLASIALIGGDIVSIESPAPNATYTLQFFGPSVQCDTANSTTMDILSLRMGYPLSASSVTEALAYTAVLNNQEQLLVGWTKTVNGTQIHGVLCELYNTSYTVHFHFTNTLQTVDLLDRTIINPTAISGSTYVIVRDITAPVNTTQFDKSTSPVFQTYSYLGLLTAFANVIVGDLSIAVDATDSTTSVLNTKLGFGPDLNTLASEQPRSILFPNLTIQAGLEEMWFNFTMSLFGADGNVTKYNESTAVTSDIIQNIFQYNTLDLFLAYFFSVLVTTFATLVGIRALYINRVSYAANFSSILRTTRNPNLDQIVRNTASTELDTKCNCMGAKPLPKSLKGKQLKFGIPNGSGHASFDVVEEGQDGAQEDGVQDIRGITECPGSGHQAP</sequence>
<organism evidence="3 4">
    <name type="scientific">Hyaloscypha bicolor E</name>
    <dbReference type="NCBI Taxonomy" id="1095630"/>
    <lineage>
        <taxon>Eukaryota</taxon>
        <taxon>Fungi</taxon>
        <taxon>Dikarya</taxon>
        <taxon>Ascomycota</taxon>
        <taxon>Pezizomycotina</taxon>
        <taxon>Leotiomycetes</taxon>
        <taxon>Helotiales</taxon>
        <taxon>Hyaloscyphaceae</taxon>
        <taxon>Hyaloscypha</taxon>
        <taxon>Hyaloscypha bicolor</taxon>
    </lineage>
</organism>
<dbReference type="InParanoid" id="A0A2J6TBZ5"/>
<dbReference type="RefSeq" id="XP_024737453.1">
    <property type="nucleotide sequence ID" value="XM_024883057.1"/>
</dbReference>